<dbReference type="InterPro" id="IPR011047">
    <property type="entry name" value="Quinoprotein_ADH-like_sf"/>
</dbReference>
<evidence type="ECO:0000313" key="3">
    <source>
        <dbReference type="Proteomes" id="UP000199051"/>
    </source>
</evidence>
<name>A0A1H9MXB4_9PSEU</name>
<protein>
    <recommendedName>
        <fullName evidence="4">PQQ-like domain-containing protein</fullName>
    </recommendedName>
</protein>
<accession>A0A1H9MXB4</accession>
<evidence type="ECO:0000313" key="2">
    <source>
        <dbReference type="EMBL" id="SER28221.1"/>
    </source>
</evidence>
<feature type="transmembrane region" description="Helical" evidence="1">
    <location>
        <begin position="26"/>
        <end position="44"/>
    </location>
</feature>
<sequence length="512" mass="52651">MGLAVAGAVCAGVSMLLDGGLARTDPVWGGVGVAGAGLAALLVLGGARRVGGVVAGAATGYAGFLVVTDVTSGVSGPSSWVLLVGAVATLLGAVTRDRRGWVLTAVSVLVVAAAGFGVRYVPDAVAVESGTVAAQARPEVVDRPRGEPWRWTADAPVVEAVVAGAGLVVGTDAGQVVAVGAGGRQSWHYTRAGTEVTSLATTPDQALVVATFSGGGPHARDGELSVLLDAATGDVVREWAVRDHSTLDPLPSNSVLPVSERFDLPDRSADHRTHGYDLRTGQRLWTWQAPAGCLSPWGVHESGADVVIVSLSCRDDWGVVALGDRDGVARWQRLLPVPPGESSHFLVNRNADGTAVSVDDLGSRRELLRTRDGSPVAVEALRGRRLWANAGQVAVGEEQVAGGRVLSSVAVDPADGSATVLAQAQCAGRRTLATTAAAVLRLCFTDTRAELTRQELGGSTVERTTIDGWTAPPGHQNSGSFRGLFRAVGVLPAPGFLAIVRRDDPTVLGYPG</sequence>
<proteinExistence type="predicted"/>
<keyword evidence="1" id="KW-0472">Membrane</keyword>
<gene>
    <name evidence="2" type="ORF">SAMN04487818_102387</name>
</gene>
<reference evidence="3" key="1">
    <citation type="submission" date="2016-10" db="EMBL/GenBank/DDBJ databases">
        <authorList>
            <person name="Varghese N."/>
            <person name="Submissions S."/>
        </authorList>
    </citation>
    <scope>NUCLEOTIDE SEQUENCE [LARGE SCALE GENOMIC DNA]</scope>
    <source>
        <strain evidence="3">DSM 44260</strain>
    </source>
</reference>
<keyword evidence="1" id="KW-0812">Transmembrane</keyword>
<dbReference type="STRING" id="155974.SAMN04487818_102387"/>
<evidence type="ECO:0000256" key="1">
    <source>
        <dbReference type="SAM" id="Phobius"/>
    </source>
</evidence>
<evidence type="ECO:0008006" key="4">
    <source>
        <dbReference type="Google" id="ProtNLM"/>
    </source>
</evidence>
<feature type="transmembrane region" description="Helical" evidence="1">
    <location>
        <begin position="101"/>
        <end position="121"/>
    </location>
</feature>
<dbReference type="InterPro" id="IPR015943">
    <property type="entry name" value="WD40/YVTN_repeat-like_dom_sf"/>
</dbReference>
<dbReference type="Proteomes" id="UP000199051">
    <property type="component" value="Unassembled WGS sequence"/>
</dbReference>
<dbReference type="AlphaFoldDB" id="A0A1H9MXB4"/>
<organism evidence="2 3">
    <name type="scientific">Actinokineospora terrae</name>
    <dbReference type="NCBI Taxonomy" id="155974"/>
    <lineage>
        <taxon>Bacteria</taxon>
        <taxon>Bacillati</taxon>
        <taxon>Actinomycetota</taxon>
        <taxon>Actinomycetes</taxon>
        <taxon>Pseudonocardiales</taxon>
        <taxon>Pseudonocardiaceae</taxon>
        <taxon>Actinokineospora</taxon>
    </lineage>
</organism>
<feature type="transmembrane region" description="Helical" evidence="1">
    <location>
        <begin position="51"/>
        <end position="68"/>
    </location>
</feature>
<keyword evidence="1" id="KW-1133">Transmembrane helix</keyword>
<dbReference type="RefSeq" id="WP_092775307.1">
    <property type="nucleotide sequence ID" value="NZ_FOGI01000002.1"/>
</dbReference>
<dbReference type="Gene3D" id="2.130.10.10">
    <property type="entry name" value="YVTN repeat-like/Quinoprotein amine dehydrogenase"/>
    <property type="match status" value="1"/>
</dbReference>
<dbReference type="EMBL" id="FOGI01000002">
    <property type="protein sequence ID" value="SER28221.1"/>
    <property type="molecule type" value="Genomic_DNA"/>
</dbReference>
<dbReference type="SUPFAM" id="SSF50998">
    <property type="entry name" value="Quinoprotein alcohol dehydrogenase-like"/>
    <property type="match status" value="1"/>
</dbReference>
<feature type="transmembrane region" description="Helical" evidence="1">
    <location>
        <begin position="74"/>
        <end position="94"/>
    </location>
</feature>
<keyword evidence="3" id="KW-1185">Reference proteome</keyword>